<organism evidence="2 3">
    <name type="scientific">Vagococcus entomophilus</name>
    <dbReference type="NCBI Taxonomy" id="1160095"/>
    <lineage>
        <taxon>Bacteria</taxon>
        <taxon>Bacillati</taxon>
        <taxon>Bacillota</taxon>
        <taxon>Bacilli</taxon>
        <taxon>Lactobacillales</taxon>
        <taxon>Enterococcaceae</taxon>
        <taxon>Vagococcus</taxon>
    </lineage>
</organism>
<name>A0A430AK36_9ENTE</name>
<dbReference type="AlphaFoldDB" id="A0A430AK36"/>
<accession>A0A430AK36</accession>
<sequence length="105" mass="12575">MKDFFHRRKAKETEQKIMQELQEIKNLLQVIKRNQEQEIITNLDKAILPKLTPESVLKLVEFTTRDFLETNGGYPEKVKIVMEGHFRHSPVKQVVSRWIRRETNE</sequence>
<feature type="coiled-coil region" evidence="1">
    <location>
        <begin position="7"/>
        <end position="38"/>
    </location>
</feature>
<evidence type="ECO:0000256" key="1">
    <source>
        <dbReference type="SAM" id="Coils"/>
    </source>
</evidence>
<gene>
    <name evidence="2" type="ORF">CBF30_04320</name>
</gene>
<comment type="caution">
    <text evidence="2">The sequence shown here is derived from an EMBL/GenBank/DDBJ whole genome shotgun (WGS) entry which is preliminary data.</text>
</comment>
<dbReference type="Proteomes" id="UP000288669">
    <property type="component" value="Unassembled WGS sequence"/>
</dbReference>
<evidence type="ECO:0000313" key="3">
    <source>
        <dbReference type="Proteomes" id="UP000288669"/>
    </source>
</evidence>
<evidence type="ECO:0000313" key="2">
    <source>
        <dbReference type="EMBL" id="RSU08471.1"/>
    </source>
</evidence>
<reference evidence="2 3" key="1">
    <citation type="submission" date="2017-05" db="EMBL/GenBank/DDBJ databases">
        <title>Vagococcus spp. assemblies.</title>
        <authorList>
            <person name="Gulvik C.A."/>
        </authorList>
    </citation>
    <scope>NUCLEOTIDE SEQUENCE [LARGE SCALE GENOMIC DNA]</scope>
    <source>
        <strain evidence="2 3">DSM 24756</strain>
    </source>
</reference>
<protein>
    <submittedName>
        <fullName evidence="2">Uncharacterized protein</fullName>
    </submittedName>
</protein>
<proteinExistence type="predicted"/>
<keyword evidence="1" id="KW-0175">Coiled coil</keyword>
<keyword evidence="3" id="KW-1185">Reference proteome</keyword>
<dbReference type="EMBL" id="NGJZ01000001">
    <property type="protein sequence ID" value="RSU08471.1"/>
    <property type="molecule type" value="Genomic_DNA"/>
</dbReference>
<dbReference type="RefSeq" id="WP_126823097.1">
    <property type="nucleotide sequence ID" value="NZ_JBHLWU010000001.1"/>
</dbReference>